<dbReference type="SUPFAM" id="SSF158694">
    <property type="entry name" value="UraD-Like"/>
    <property type="match status" value="1"/>
</dbReference>
<dbReference type="PANTHER" id="PTHR43466">
    <property type="entry name" value="2-OXO-4-HYDROXY-4-CARBOXY-5-UREIDOIMIDAZOLINE DECARBOXYLASE-RELATED"/>
    <property type="match status" value="1"/>
</dbReference>
<dbReference type="Proteomes" id="UP000281904">
    <property type="component" value="Chromosome"/>
</dbReference>
<evidence type="ECO:0000313" key="9">
    <source>
        <dbReference type="EMBL" id="VEI71951.1"/>
    </source>
</evidence>
<dbReference type="InterPro" id="IPR017595">
    <property type="entry name" value="OHCU_decarboxylase-2"/>
</dbReference>
<dbReference type="EMBL" id="LR134493">
    <property type="protein sequence ID" value="VEI71951.1"/>
    <property type="molecule type" value="Genomic_DNA"/>
</dbReference>
<sequence>MNALERFNRLPLDEAIALLSPCVAIPSWAPALAQTRPYADRAALLAQAQALMQRWGEAELQQAMSAHPRIGERPAGNQTHAALSRQEQSSVDRDDAQLAEALRTANAQYEARFGRVFLIRAKGRSGAEILQALRQRLHNDEAQERQASLAQLREITLLRLEGAIGA</sequence>
<keyword evidence="5" id="KW-0210">Decarboxylase</keyword>
<feature type="region of interest" description="Disordered" evidence="7">
    <location>
        <begin position="70"/>
        <end position="94"/>
    </location>
</feature>
<reference evidence="9 10" key="1">
    <citation type="submission" date="2018-12" db="EMBL/GenBank/DDBJ databases">
        <authorList>
            <consortium name="Pathogen Informatics"/>
        </authorList>
    </citation>
    <scope>NUCLEOTIDE SEQUENCE [LARGE SCALE GENOMIC DNA]</scope>
    <source>
        <strain evidence="9 10">NCTC10036</strain>
    </source>
</reference>
<evidence type="ECO:0000256" key="7">
    <source>
        <dbReference type="SAM" id="MobiDB-lite"/>
    </source>
</evidence>
<keyword evidence="4" id="KW-0659">Purine metabolism</keyword>
<evidence type="ECO:0000313" key="10">
    <source>
        <dbReference type="Proteomes" id="UP000281904"/>
    </source>
</evidence>
<protein>
    <recommendedName>
        <fullName evidence="3">2-oxo-4-hydroxy-4-carboxy-5-ureidoimidazoline decarboxylase</fullName>
        <ecNumber evidence="3">4.1.1.97</ecNumber>
    </recommendedName>
</protein>
<evidence type="ECO:0000256" key="1">
    <source>
        <dbReference type="ARBA" id="ARBA00001163"/>
    </source>
</evidence>
<evidence type="ECO:0000256" key="5">
    <source>
        <dbReference type="ARBA" id="ARBA00022793"/>
    </source>
</evidence>
<feature type="compositionally biased region" description="Polar residues" evidence="7">
    <location>
        <begin position="76"/>
        <end position="89"/>
    </location>
</feature>
<dbReference type="InterPro" id="IPR018020">
    <property type="entry name" value="OHCU_decarboxylase"/>
</dbReference>
<evidence type="ECO:0000256" key="6">
    <source>
        <dbReference type="ARBA" id="ARBA00023239"/>
    </source>
</evidence>
<feature type="domain" description="Oxo-4-hydroxy-4-carboxy-5-ureidoimidazoline decarboxylase" evidence="8">
    <location>
        <begin position="8"/>
        <end position="161"/>
    </location>
</feature>
<evidence type="ECO:0000259" key="8">
    <source>
        <dbReference type="Pfam" id="PF09349"/>
    </source>
</evidence>
<keyword evidence="6" id="KW-0456">Lyase</keyword>
<dbReference type="AlphaFoldDB" id="A0A448SWB8"/>
<evidence type="ECO:0000256" key="2">
    <source>
        <dbReference type="ARBA" id="ARBA00004754"/>
    </source>
</evidence>
<gene>
    <name evidence="9" type="primary">uao</name>
    <name evidence="9" type="ORF">NCTC10036_04528</name>
</gene>
<name>A0A448SWB8_SERRU</name>
<dbReference type="GO" id="GO:0019628">
    <property type="term" value="P:urate catabolic process"/>
    <property type="evidence" value="ECO:0007669"/>
    <property type="project" value="TreeGrafter"/>
</dbReference>
<proteinExistence type="predicted"/>
<dbReference type="GO" id="GO:0051997">
    <property type="term" value="F:2-oxo-4-hydroxy-4-carboxy-5-ureidoimidazoline decarboxylase activity"/>
    <property type="evidence" value="ECO:0007669"/>
    <property type="project" value="UniProtKB-EC"/>
</dbReference>
<dbReference type="RefSeq" id="WP_126533211.1">
    <property type="nucleotide sequence ID" value="NZ_LR134493.1"/>
</dbReference>
<organism evidence="9 10">
    <name type="scientific">Serratia rubidaea</name>
    <name type="common">Serratia marinorubra</name>
    <dbReference type="NCBI Taxonomy" id="61652"/>
    <lineage>
        <taxon>Bacteria</taxon>
        <taxon>Pseudomonadati</taxon>
        <taxon>Pseudomonadota</taxon>
        <taxon>Gammaproteobacteria</taxon>
        <taxon>Enterobacterales</taxon>
        <taxon>Yersiniaceae</taxon>
        <taxon>Serratia</taxon>
    </lineage>
</organism>
<comment type="pathway">
    <text evidence="2">Purine metabolism; urate degradation; (S)-allantoin from urate: step 3/3.</text>
</comment>
<dbReference type="InterPro" id="IPR036778">
    <property type="entry name" value="OHCU_decarboxylase_sf"/>
</dbReference>
<dbReference type="GO" id="GO:0006144">
    <property type="term" value="P:purine nucleobase metabolic process"/>
    <property type="evidence" value="ECO:0007669"/>
    <property type="project" value="UniProtKB-KW"/>
</dbReference>
<dbReference type="Pfam" id="PF09349">
    <property type="entry name" value="OHCU_decarbox"/>
    <property type="match status" value="1"/>
</dbReference>
<dbReference type="EC" id="4.1.1.97" evidence="3"/>
<evidence type="ECO:0000256" key="3">
    <source>
        <dbReference type="ARBA" id="ARBA00012257"/>
    </source>
</evidence>
<comment type="catalytic activity">
    <reaction evidence="1">
        <text>5-hydroxy-2-oxo-4-ureido-2,5-dihydro-1H-imidazole-5-carboxylate + H(+) = (S)-allantoin + CO2</text>
        <dbReference type="Rhea" id="RHEA:26301"/>
        <dbReference type="ChEBI" id="CHEBI:15378"/>
        <dbReference type="ChEBI" id="CHEBI:15678"/>
        <dbReference type="ChEBI" id="CHEBI:16526"/>
        <dbReference type="ChEBI" id="CHEBI:58639"/>
        <dbReference type="EC" id="4.1.1.97"/>
    </reaction>
</comment>
<dbReference type="PANTHER" id="PTHR43466:SF1">
    <property type="entry name" value="2-OXO-4-HYDROXY-4-CARBOXY-5-UREIDOIMIDAZOLINE DECARBOXYLASE-RELATED"/>
    <property type="match status" value="1"/>
</dbReference>
<evidence type="ECO:0000256" key="4">
    <source>
        <dbReference type="ARBA" id="ARBA00022631"/>
    </source>
</evidence>
<dbReference type="NCBIfam" id="TIGR03180">
    <property type="entry name" value="UraD_2"/>
    <property type="match status" value="1"/>
</dbReference>
<dbReference type="NCBIfam" id="NF010372">
    <property type="entry name" value="PRK13798.1"/>
    <property type="match status" value="1"/>
</dbReference>
<dbReference type="Gene3D" id="1.10.3330.10">
    <property type="entry name" value="Oxo-4-hydroxy-4-carboxy-5-ureidoimidazoline decarboxylase"/>
    <property type="match status" value="1"/>
</dbReference>
<accession>A0A448SWB8</accession>